<accession>A0A6J5T5F8</accession>
<evidence type="ECO:0000313" key="1">
    <source>
        <dbReference type="EMBL" id="CAB4222261.1"/>
    </source>
</evidence>
<dbReference type="EMBL" id="LR797523">
    <property type="protein sequence ID" value="CAB4222261.1"/>
    <property type="molecule type" value="Genomic_DNA"/>
</dbReference>
<sequence>MFEIKIDVIAVKGKSEGVAIYTVLQPDRYNRLEFANARTMHNKMFKYYCKQEWAFALTHIMELKGSFDGELDYYYDMMTKRITGYMSDESFPKKWKGTFVATSK</sequence>
<gene>
    <name evidence="1" type="ORF">UFOVP1655_68</name>
</gene>
<protein>
    <submittedName>
        <fullName evidence="1">Uncharacterized protein</fullName>
    </submittedName>
</protein>
<proteinExistence type="predicted"/>
<reference evidence="1" key="1">
    <citation type="submission" date="2020-05" db="EMBL/GenBank/DDBJ databases">
        <authorList>
            <person name="Chiriac C."/>
            <person name="Salcher M."/>
            <person name="Ghai R."/>
            <person name="Kavagutti S V."/>
        </authorList>
    </citation>
    <scope>NUCLEOTIDE SEQUENCE</scope>
</reference>
<name>A0A6J5T5F8_9CAUD</name>
<organism evidence="1">
    <name type="scientific">uncultured Caudovirales phage</name>
    <dbReference type="NCBI Taxonomy" id="2100421"/>
    <lineage>
        <taxon>Viruses</taxon>
        <taxon>Duplodnaviria</taxon>
        <taxon>Heunggongvirae</taxon>
        <taxon>Uroviricota</taxon>
        <taxon>Caudoviricetes</taxon>
        <taxon>Peduoviridae</taxon>
        <taxon>Maltschvirus</taxon>
        <taxon>Maltschvirus maltsch</taxon>
    </lineage>
</organism>